<gene>
    <name evidence="1" type="ORF">SAMN04488101_101737</name>
</gene>
<dbReference type="AlphaFoldDB" id="A0A1W2AMF0"/>
<keyword evidence="2" id="KW-1185">Reference proteome</keyword>
<protein>
    <submittedName>
        <fullName evidence="1">Uncharacterized protein</fullName>
    </submittedName>
</protein>
<dbReference type="STRING" id="475255.SAMN04488101_101737"/>
<organism evidence="1 2">
    <name type="scientific">Pedobacter nyackensis</name>
    <dbReference type="NCBI Taxonomy" id="475255"/>
    <lineage>
        <taxon>Bacteria</taxon>
        <taxon>Pseudomonadati</taxon>
        <taxon>Bacteroidota</taxon>
        <taxon>Sphingobacteriia</taxon>
        <taxon>Sphingobacteriales</taxon>
        <taxon>Sphingobacteriaceae</taxon>
        <taxon>Pedobacter</taxon>
    </lineage>
</organism>
<sequence length="41" mass="4750">MESLKLVCAAKIGKIITQNMKEEEDETYHKPNFIHVQGVYL</sequence>
<dbReference type="Proteomes" id="UP000192678">
    <property type="component" value="Unassembled WGS sequence"/>
</dbReference>
<name>A0A1W2AMF0_9SPHI</name>
<proteinExistence type="predicted"/>
<evidence type="ECO:0000313" key="1">
    <source>
        <dbReference type="EMBL" id="SMC61692.1"/>
    </source>
</evidence>
<evidence type="ECO:0000313" key="2">
    <source>
        <dbReference type="Proteomes" id="UP000192678"/>
    </source>
</evidence>
<accession>A0A1W2AMF0</accession>
<dbReference type="EMBL" id="FWYB01000001">
    <property type="protein sequence ID" value="SMC61692.1"/>
    <property type="molecule type" value="Genomic_DNA"/>
</dbReference>
<reference evidence="1 2" key="1">
    <citation type="submission" date="2017-04" db="EMBL/GenBank/DDBJ databases">
        <authorList>
            <person name="Afonso C.L."/>
            <person name="Miller P.J."/>
            <person name="Scott M.A."/>
            <person name="Spackman E."/>
            <person name="Goraichik I."/>
            <person name="Dimitrov K.M."/>
            <person name="Suarez D.L."/>
            <person name="Swayne D.E."/>
        </authorList>
    </citation>
    <scope>NUCLEOTIDE SEQUENCE [LARGE SCALE GENOMIC DNA]</scope>
    <source>
        <strain evidence="1 2">DSM 19625</strain>
    </source>
</reference>